<feature type="binding site" evidence="10">
    <location>
        <position position="149"/>
    </location>
    <ligand>
        <name>[4Fe-4S] cluster</name>
        <dbReference type="ChEBI" id="CHEBI:49883"/>
        <label>2</label>
    </ligand>
</feature>
<comment type="caution">
    <text evidence="14">The sequence shown here is derived from an EMBL/GenBank/DDBJ whole genome shotgun (WGS) entry which is preliminary data.</text>
</comment>
<dbReference type="PROSITE" id="PS00198">
    <property type="entry name" value="4FE4S_FER_1"/>
    <property type="match status" value="3"/>
</dbReference>
<feature type="transmembrane region" description="Helical" evidence="11">
    <location>
        <begin position="6"/>
        <end position="26"/>
    </location>
</feature>
<evidence type="ECO:0000256" key="6">
    <source>
        <dbReference type="ARBA" id="ARBA00022982"/>
    </source>
</evidence>
<dbReference type="GO" id="GO:0005886">
    <property type="term" value="C:plasma membrane"/>
    <property type="evidence" value="ECO:0007669"/>
    <property type="project" value="UniProtKB-SubCell"/>
</dbReference>
<feature type="binding site" evidence="10">
    <location>
        <position position="153"/>
    </location>
    <ligand>
        <name>[4Fe-4S] cluster</name>
        <dbReference type="ChEBI" id="CHEBI:49883"/>
        <label>3</label>
    </ligand>
</feature>
<dbReference type="InterPro" id="IPR017900">
    <property type="entry name" value="4Fe4S_Fe_S_CS"/>
</dbReference>
<evidence type="ECO:0000313" key="14">
    <source>
        <dbReference type="EMBL" id="RJP57636.1"/>
    </source>
</evidence>
<dbReference type="EC" id="7.-.-.-" evidence="10"/>
<keyword evidence="5 10" id="KW-1278">Translocase</keyword>
<dbReference type="NCBIfam" id="TIGR01944">
    <property type="entry name" value="rnfB"/>
    <property type="match status" value="1"/>
</dbReference>
<dbReference type="GO" id="GO:0022900">
    <property type="term" value="P:electron transport chain"/>
    <property type="evidence" value="ECO:0007669"/>
    <property type="project" value="UniProtKB-UniRule"/>
</dbReference>
<evidence type="ECO:0000256" key="1">
    <source>
        <dbReference type="ARBA" id="ARBA00022448"/>
    </source>
</evidence>
<dbReference type="Pfam" id="PF04060">
    <property type="entry name" value="FeS"/>
    <property type="match status" value="1"/>
</dbReference>
<keyword evidence="4 10" id="KW-0677">Repeat</keyword>
<feature type="binding site" evidence="10">
    <location>
        <position position="76"/>
    </location>
    <ligand>
        <name>[4Fe-4S] cluster</name>
        <dbReference type="ChEBI" id="CHEBI:49883"/>
        <label>1</label>
    </ligand>
</feature>
<comment type="caution">
    <text evidence="10">Lacks conserved residue(s) required for the propagation of feature annotation.</text>
</comment>
<dbReference type="Proteomes" id="UP000266426">
    <property type="component" value="Unassembled WGS sequence"/>
</dbReference>
<evidence type="ECO:0000259" key="12">
    <source>
        <dbReference type="PROSITE" id="PS51379"/>
    </source>
</evidence>
<feature type="binding site" evidence="10">
    <location>
        <position position="183"/>
    </location>
    <ligand>
        <name>[4Fe-4S] cluster</name>
        <dbReference type="ChEBI" id="CHEBI:49883"/>
        <label>2</label>
    </ligand>
</feature>
<feature type="binding site" evidence="10">
    <location>
        <position position="173"/>
    </location>
    <ligand>
        <name>[4Fe-4S] cluster</name>
        <dbReference type="ChEBI" id="CHEBI:49883"/>
        <label>3</label>
    </ligand>
</feature>
<keyword evidence="7 10" id="KW-0408">Iron</keyword>
<feature type="domain" description="4Fe-4S ferredoxin-type" evidence="12">
    <location>
        <begin position="164"/>
        <end position="193"/>
    </location>
</feature>
<feature type="binding site" evidence="10">
    <location>
        <position position="143"/>
    </location>
    <ligand>
        <name>[4Fe-4S] cluster</name>
        <dbReference type="ChEBI" id="CHEBI:49883"/>
        <label>2</label>
    </ligand>
</feature>
<comment type="subcellular location">
    <subcellularLocation>
        <location evidence="10">Cell membrane</location>
    </subcellularLocation>
</comment>
<proteinExistence type="inferred from homology"/>
<dbReference type="Gene3D" id="3.30.70.20">
    <property type="match status" value="2"/>
</dbReference>
<evidence type="ECO:0000256" key="4">
    <source>
        <dbReference type="ARBA" id="ARBA00022737"/>
    </source>
</evidence>
<comment type="subunit">
    <text evidence="10">The complex is composed of six subunits: RnfA, RnfB, RnfC, RnfD, RnfE and RnfG.</text>
</comment>
<evidence type="ECO:0000256" key="11">
    <source>
        <dbReference type="SAM" id="Phobius"/>
    </source>
</evidence>
<feature type="binding site" evidence="10">
    <location>
        <position position="54"/>
    </location>
    <ligand>
        <name>[4Fe-4S] cluster</name>
        <dbReference type="ChEBI" id="CHEBI:49883"/>
        <label>1</label>
    </ligand>
</feature>
<feature type="domain" description="4Fe-4S ferredoxin-type" evidence="12">
    <location>
        <begin position="207"/>
        <end position="238"/>
    </location>
</feature>
<feature type="region of interest" description="Hydrophobic" evidence="10">
    <location>
        <begin position="1"/>
        <end position="28"/>
    </location>
</feature>
<dbReference type="PANTHER" id="PTHR43560">
    <property type="entry name" value="ION-TRANSLOCATING OXIDOREDUCTASE COMPLEX SUBUNIT B"/>
    <property type="match status" value="1"/>
</dbReference>
<accession>A0A3A4QZR8</accession>
<organism evidence="14 15">
    <name type="scientific">Candidatus Auribacter fodinae</name>
    <dbReference type="NCBI Taxonomy" id="2093366"/>
    <lineage>
        <taxon>Bacteria</taxon>
        <taxon>Pseudomonadati</taxon>
        <taxon>Candidatus Auribacterota</taxon>
        <taxon>Candidatus Auribacteria</taxon>
        <taxon>Candidatus Auribacterales</taxon>
        <taxon>Candidatus Auribacteraceae</taxon>
        <taxon>Candidatus Auribacter</taxon>
    </lineage>
</organism>
<sequence length="278" mass="29732">MDVSIILYSVLVLGVLGVLFGIALAVSSHIFHVPSDPRVEEVYKVLPDLNCGACGYPGCKKYAEAVAKGGEKVNLCAPGGEEVAKSVAAIMGVAVDASKHKEVAFIFCCGGNEAKQLAEYQGIPDCNAAVIVGGGPLQCNYGCMRLYSCYNACNFDAIRIDEEGLPVVIPENCTACMACVKACPKNIIRMVPAYSSVFIECNSKDRGKDVMDACKRGCIGCTKCVKVCPVEAIHMEEGLAVIDHLKCNNCLKCIEVCPVKVIHQRTSPLTEEIQCPQK</sequence>
<dbReference type="AlphaFoldDB" id="A0A3A4QZR8"/>
<feature type="domain" description="4Fe-4S ferredoxin-type" evidence="12">
    <location>
        <begin position="240"/>
        <end position="267"/>
    </location>
</feature>
<gene>
    <name evidence="10" type="primary">rnfB</name>
    <name evidence="14" type="ORF">C4541_09730</name>
</gene>
<dbReference type="GO" id="GO:0009055">
    <property type="term" value="F:electron transfer activity"/>
    <property type="evidence" value="ECO:0007669"/>
    <property type="project" value="InterPro"/>
</dbReference>
<dbReference type="SUPFAM" id="SSF54862">
    <property type="entry name" value="4Fe-4S ferredoxins"/>
    <property type="match status" value="2"/>
</dbReference>
<dbReference type="Pfam" id="PF12838">
    <property type="entry name" value="Fer4_7"/>
    <property type="match status" value="2"/>
</dbReference>
<comment type="similarity">
    <text evidence="10">Belongs to the 4Fe4S bacterial-type ferredoxin family. RnfB subfamily.</text>
</comment>
<evidence type="ECO:0000256" key="2">
    <source>
        <dbReference type="ARBA" id="ARBA00022485"/>
    </source>
</evidence>
<dbReference type="InterPro" id="IPR050395">
    <property type="entry name" value="4Fe4S_Ferredoxin_RnfB"/>
</dbReference>
<keyword evidence="11" id="KW-1133">Transmembrane helix</keyword>
<evidence type="ECO:0000259" key="13">
    <source>
        <dbReference type="PROSITE" id="PS51656"/>
    </source>
</evidence>
<feature type="binding site" evidence="10">
    <location>
        <position position="51"/>
    </location>
    <ligand>
        <name>[4Fe-4S] cluster</name>
        <dbReference type="ChEBI" id="CHEBI:49883"/>
        <label>1</label>
    </ligand>
</feature>
<comment type="cofactor">
    <cofactor evidence="10">
        <name>[4Fe-4S] cluster</name>
        <dbReference type="ChEBI" id="CHEBI:49883"/>
    </cofactor>
    <text evidence="10">Binds 3 [4Fe-4S] clusters.</text>
</comment>
<evidence type="ECO:0000256" key="9">
    <source>
        <dbReference type="ARBA" id="ARBA00023136"/>
    </source>
</evidence>
<feature type="binding site" evidence="10">
    <location>
        <position position="139"/>
    </location>
    <ligand>
        <name>[4Fe-4S] cluster</name>
        <dbReference type="ChEBI" id="CHEBI:49883"/>
        <label>2</label>
    </ligand>
</feature>
<comment type="function">
    <text evidence="10">Part of a membrane-bound complex that couples electron transfer with translocation of ions across the membrane.</text>
</comment>
<dbReference type="CDD" id="cd10549">
    <property type="entry name" value="MtMvhB_like"/>
    <property type="match status" value="1"/>
</dbReference>
<evidence type="ECO:0000313" key="15">
    <source>
        <dbReference type="Proteomes" id="UP000266426"/>
    </source>
</evidence>
<keyword evidence="6 10" id="KW-0249">Electron transport</keyword>
<dbReference type="GO" id="GO:0046872">
    <property type="term" value="F:metal ion binding"/>
    <property type="evidence" value="ECO:0007669"/>
    <property type="project" value="UniProtKB-KW"/>
</dbReference>
<keyword evidence="3 10" id="KW-0479">Metal-binding</keyword>
<dbReference type="EMBL" id="QZJZ01000077">
    <property type="protein sequence ID" value="RJP57636.1"/>
    <property type="molecule type" value="Genomic_DNA"/>
</dbReference>
<evidence type="ECO:0000256" key="3">
    <source>
        <dbReference type="ARBA" id="ARBA00022723"/>
    </source>
</evidence>
<dbReference type="InterPro" id="IPR017896">
    <property type="entry name" value="4Fe4S_Fe-S-bd"/>
</dbReference>
<evidence type="ECO:0000256" key="10">
    <source>
        <dbReference type="HAMAP-Rule" id="MF_00463"/>
    </source>
</evidence>
<evidence type="ECO:0000256" key="5">
    <source>
        <dbReference type="ARBA" id="ARBA00022967"/>
    </source>
</evidence>
<feature type="binding site" evidence="10">
    <location>
        <position position="176"/>
    </location>
    <ligand>
        <name>[4Fe-4S] cluster</name>
        <dbReference type="ChEBI" id="CHEBI:49883"/>
        <label>3</label>
    </ligand>
</feature>
<dbReference type="InterPro" id="IPR007202">
    <property type="entry name" value="4Fe-4S_dom"/>
</dbReference>
<evidence type="ECO:0000256" key="7">
    <source>
        <dbReference type="ARBA" id="ARBA00023004"/>
    </source>
</evidence>
<feature type="binding site" evidence="10">
    <location>
        <position position="59"/>
    </location>
    <ligand>
        <name>[4Fe-4S] cluster</name>
        <dbReference type="ChEBI" id="CHEBI:49883"/>
        <label>1</label>
    </ligand>
</feature>
<name>A0A3A4QZR8_9BACT</name>
<dbReference type="InterPro" id="IPR010207">
    <property type="entry name" value="Elect_transpt_cplx_RnfB/RsxB"/>
</dbReference>
<keyword evidence="9 10" id="KW-0472">Membrane</keyword>
<keyword evidence="1 10" id="KW-0813">Transport</keyword>
<reference evidence="14 15" key="1">
    <citation type="journal article" date="2017" name="ISME J.">
        <title>Energy and carbon metabolisms in a deep terrestrial subsurface fluid microbial community.</title>
        <authorList>
            <person name="Momper L."/>
            <person name="Jungbluth S.P."/>
            <person name="Lee M.D."/>
            <person name="Amend J.P."/>
        </authorList>
    </citation>
    <scope>NUCLEOTIDE SEQUENCE [LARGE SCALE GENOMIC DNA]</scope>
    <source>
        <strain evidence="14">SURF_26</strain>
    </source>
</reference>
<dbReference type="PROSITE" id="PS51379">
    <property type="entry name" value="4FE4S_FER_2"/>
    <property type="match status" value="3"/>
</dbReference>
<dbReference type="PROSITE" id="PS51656">
    <property type="entry name" value="4FE4S"/>
    <property type="match status" value="1"/>
</dbReference>
<dbReference type="HAMAP" id="MF_00463">
    <property type="entry name" value="RsxB_RnfB"/>
    <property type="match status" value="1"/>
</dbReference>
<keyword evidence="2 10" id="KW-0004">4Fe-4S</keyword>
<dbReference type="Gene3D" id="1.10.15.40">
    <property type="entry name" value="Electron transport complex subunit B, putative Fe-S cluster"/>
    <property type="match status" value="1"/>
</dbReference>
<keyword evidence="11" id="KW-0812">Transmembrane</keyword>
<feature type="domain" description="4Fe-4S" evidence="13">
    <location>
        <begin position="34"/>
        <end position="93"/>
    </location>
</feature>
<keyword evidence="8 10" id="KW-0411">Iron-sulfur</keyword>
<evidence type="ECO:0000256" key="8">
    <source>
        <dbReference type="ARBA" id="ARBA00023014"/>
    </source>
</evidence>
<keyword evidence="10" id="KW-1003">Cell membrane</keyword>
<feature type="binding site" evidence="10">
    <location>
        <position position="179"/>
    </location>
    <ligand>
        <name>[4Fe-4S] cluster</name>
        <dbReference type="ChEBI" id="CHEBI:49883"/>
        <label>3</label>
    </ligand>
</feature>
<protein>
    <recommendedName>
        <fullName evidence="10">Ion-translocating oxidoreductase complex subunit B</fullName>
        <ecNumber evidence="10">7.-.-.-</ecNumber>
    </recommendedName>
    <alternativeName>
        <fullName evidence="10">Rnf electron transport complex subunit B</fullName>
    </alternativeName>
</protein>
<dbReference type="PANTHER" id="PTHR43560:SF1">
    <property type="entry name" value="ION-TRANSLOCATING OXIDOREDUCTASE COMPLEX SUBUNIT B"/>
    <property type="match status" value="1"/>
</dbReference>
<dbReference type="GO" id="GO:0051539">
    <property type="term" value="F:4 iron, 4 sulfur cluster binding"/>
    <property type="evidence" value="ECO:0007669"/>
    <property type="project" value="UniProtKB-UniRule"/>
</dbReference>